<sequence>MKIQSAVGQPVSRLEGKLKVTGAAKYAAEYDVPDLLYGYVVHATITKGRITRLDTGAAKALQGVVDVITHENRPEVASADLKYIDMDAPPGLVFKPLTDPEVRYNGQPVALVLAEDFETARYASGLVEVEYETQAFETCLDHNLDNAREPGKGFSTMLKPPPPKPTGNFEQAFRDSPFKVDAEFRHGSEHHNPMELFATTTVYEGDGKLTIYDKTQGTVNNQLFVANVFGLRYEDVRVLAPFVGGAFGSGLRPQYQLYLSVMAALHLKRNVRVVLSRKQMFPFPHRPQSYQRLRFAADANGSLTAMNHRAISETSQFEDYAEVVAEWSHKLYPSPNTLFEYKLVSLDLYTPMDMRAPGGATALHAIECTMDELAYEAGIDPLEFRLRNYAETDPSTGKPFTSKALRECYMRAAEQFGWKERNPEPGSMVRGNKLVGYGMATGIWDAYQFPARTEVIITGEGKMIVNSAVTDIGTGTLTVMTQVAADELGLPIEDVTFSYGDSKKPFSMFQGGSAMTASTGVAIVVAVKALKKKLLKKAKSIAGSPFDRAGNDDVAFKYGHMFLRKQPSVSVSFAEIVAANGGKPVKTTNMGAPHVLKLRKYTKSSHSAAFVEVEVDKDLKTITVTRAVSAVAAGRIVNPKTARSQIAGSMVWGISKALHEESILDENLGKYMNANLGEYHIPVHADINELEVIFADERDDLINELGVKGVGEIGLVAMPAAIANAVFHATGRRIRELPIHFDKLL</sequence>
<dbReference type="SUPFAM" id="SSF56003">
    <property type="entry name" value="Molybdenum cofactor-binding domain"/>
    <property type="match status" value="1"/>
</dbReference>
<dbReference type="InterPro" id="IPR000674">
    <property type="entry name" value="Ald_Oxase/Xan_DH_a/b"/>
</dbReference>
<evidence type="ECO:0000313" key="3">
    <source>
        <dbReference type="Proteomes" id="UP000198748"/>
    </source>
</evidence>
<dbReference type="Pfam" id="PF01315">
    <property type="entry name" value="Ald_Xan_dh_C"/>
    <property type="match status" value="1"/>
</dbReference>
<dbReference type="InterPro" id="IPR046867">
    <property type="entry name" value="AldOxase/xan_DH_MoCoBD2"/>
</dbReference>
<dbReference type="GO" id="GO:0016491">
    <property type="term" value="F:oxidoreductase activity"/>
    <property type="evidence" value="ECO:0007669"/>
    <property type="project" value="InterPro"/>
</dbReference>
<evidence type="ECO:0000313" key="2">
    <source>
        <dbReference type="EMBL" id="SDD44106.1"/>
    </source>
</evidence>
<dbReference type="Gene3D" id="3.90.1170.50">
    <property type="entry name" value="Aldehyde oxidase/xanthine dehydrogenase, a/b hammerhead"/>
    <property type="match status" value="1"/>
</dbReference>
<gene>
    <name evidence="2" type="ORF">SAMN04487996_10145</name>
</gene>
<dbReference type="EMBL" id="FNAN01000001">
    <property type="protein sequence ID" value="SDD44106.1"/>
    <property type="molecule type" value="Genomic_DNA"/>
</dbReference>
<protein>
    <submittedName>
        <fullName evidence="2">Xanthine dehydrogenase YagR molybdenum-binding subunit</fullName>
    </submittedName>
</protein>
<dbReference type="RefSeq" id="WP_090145581.1">
    <property type="nucleotide sequence ID" value="NZ_FNAN01000001.1"/>
</dbReference>
<dbReference type="InterPro" id="IPR008274">
    <property type="entry name" value="AldOxase/xan_DH_MoCoBD1"/>
</dbReference>
<dbReference type="OrthoDB" id="9759099at2"/>
<organism evidence="2 3">
    <name type="scientific">Dyadobacter soli</name>
    <dbReference type="NCBI Taxonomy" id="659014"/>
    <lineage>
        <taxon>Bacteria</taxon>
        <taxon>Pseudomonadati</taxon>
        <taxon>Bacteroidota</taxon>
        <taxon>Cytophagia</taxon>
        <taxon>Cytophagales</taxon>
        <taxon>Spirosomataceae</taxon>
        <taxon>Dyadobacter</taxon>
    </lineage>
</organism>
<feature type="domain" description="Aldehyde oxidase/xanthine dehydrogenase a/b hammerhead" evidence="1">
    <location>
        <begin position="21"/>
        <end position="135"/>
    </location>
</feature>
<dbReference type="SMART" id="SM01008">
    <property type="entry name" value="Ald_Xan_dh_C"/>
    <property type="match status" value="1"/>
</dbReference>
<proteinExistence type="predicted"/>
<dbReference type="GO" id="GO:0005506">
    <property type="term" value="F:iron ion binding"/>
    <property type="evidence" value="ECO:0007669"/>
    <property type="project" value="InterPro"/>
</dbReference>
<dbReference type="PANTHER" id="PTHR11908:SF153">
    <property type="entry name" value="DEHYDROGENASE"/>
    <property type="match status" value="1"/>
</dbReference>
<dbReference type="Proteomes" id="UP000198748">
    <property type="component" value="Unassembled WGS sequence"/>
</dbReference>
<dbReference type="InterPro" id="IPR036856">
    <property type="entry name" value="Ald_Oxase/Xan_DH_a/b_sf"/>
</dbReference>
<name>A0A1G6UTR4_9BACT</name>
<accession>A0A1G6UTR4</accession>
<dbReference type="Pfam" id="PF20256">
    <property type="entry name" value="MoCoBD_2"/>
    <property type="match status" value="1"/>
</dbReference>
<dbReference type="STRING" id="659014.SAMN04487996_10145"/>
<keyword evidence="3" id="KW-1185">Reference proteome</keyword>
<dbReference type="SUPFAM" id="SSF54665">
    <property type="entry name" value="CO dehydrogenase molybdoprotein N-domain-like"/>
    <property type="match status" value="1"/>
</dbReference>
<dbReference type="Pfam" id="PF02738">
    <property type="entry name" value="MoCoBD_1"/>
    <property type="match status" value="1"/>
</dbReference>
<dbReference type="PANTHER" id="PTHR11908">
    <property type="entry name" value="XANTHINE DEHYDROGENASE"/>
    <property type="match status" value="1"/>
</dbReference>
<evidence type="ECO:0000259" key="1">
    <source>
        <dbReference type="SMART" id="SM01008"/>
    </source>
</evidence>
<dbReference type="Gene3D" id="3.30.365.10">
    <property type="entry name" value="Aldehyde oxidase/xanthine dehydrogenase, molybdopterin binding domain"/>
    <property type="match status" value="4"/>
</dbReference>
<dbReference type="InterPro" id="IPR037165">
    <property type="entry name" value="AldOxase/xan_DH_Mopterin-bd_sf"/>
</dbReference>
<reference evidence="3" key="1">
    <citation type="submission" date="2016-10" db="EMBL/GenBank/DDBJ databases">
        <authorList>
            <person name="Varghese N."/>
            <person name="Submissions S."/>
        </authorList>
    </citation>
    <scope>NUCLEOTIDE SEQUENCE [LARGE SCALE GENOMIC DNA]</scope>
    <source>
        <strain evidence="3">DSM 25329</strain>
    </source>
</reference>
<dbReference type="InterPro" id="IPR016208">
    <property type="entry name" value="Ald_Oxase/xanthine_DH-like"/>
</dbReference>
<dbReference type="AlphaFoldDB" id="A0A1G6UTR4"/>